<feature type="region of interest" description="Disordered" evidence="1">
    <location>
        <begin position="132"/>
        <end position="178"/>
    </location>
</feature>
<evidence type="ECO:0000313" key="3">
    <source>
        <dbReference type="Proteomes" id="UP000030746"/>
    </source>
</evidence>
<dbReference type="AlphaFoldDB" id="V3ZLT0"/>
<accession>V3ZLT0</accession>
<dbReference type="Gene3D" id="3.30.70.1820">
    <property type="entry name" value="L1 transposable element, RRM domain"/>
    <property type="match status" value="1"/>
</dbReference>
<feature type="compositionally biased region" description="Basic and acidic residues" evidence="1">
    <location>
        <begin position="132"/>
        <end position="158"/>
    </location>
</feature>
<gene>
    <name evidence="2" type="ORF">LOTGIDRAFT_167841</name>
</gene>
<evidence type="ECO:0000313" key="2">
    <source>
        <dbReference type="EMBL" id="ESO85267.1"/>
    </source>
</evidence>
<dbReference type="OrthoDB" id="5971988at2759"/>
<organism evidence="2 3">
    <name type="scientific">Lottia gigantea</name>
    <name type="common">Giant owl limpet</name>
    <dbReference type="NCBI Taxonomy" id="225164"/>
    <lineage>
        <taxon>Eukaryota</taxon>
        <taxon>Metazoa</taxon>
        <taxon>Spiralia</taxon>
        <taxon>Lophotrochozoa</taxon>
        <taxon>Mollusca</taxon>
        <taxon>Gastropoda</taxon>
        <taxon>Patellogastropoda</taxon>
        <taxon>Lottioidea</taxon>
        <taxon>Lottiidae</taxon>
        <taxon>Lottia</taxon>
    </lineage>
</organism>
<evidence type="ECO:0000256" key="1">
    <source>
        <dbReference type="SAM" id="MobiDB-lite"/>
    </source>
</evidence>
<name>V3ZLT0_LOTGI</name>
<protein>
    <submittedName>
        <fullName evidence="2">Uncharacterized protein</fullName>
    </submittedName>
</protein>
<dbReference type="GeneID" id="20240710"/>
<dbReference type="KEGG" id="lgi:LOTGIDRAFT_167841"/>
<reference evidence="2 3" key="1">
    <citation type="journal article" date="2013" name="Nature">
        <title>Insights into bilaterian evolution from three spiralian genomes.</title>
        <authorList>
            <person name="Simakov O."/>
            <person name="Marletaz F."/>
            <person name="Cho S.J."/>
            <person name="Edsinger-Gonzales E."/>
            <person name="Havlak P."/>
            <person name="Hellsten U."/>
            <person name="Kuo D.H."/>
            <person name="Larsson T."/>
            <person name="Lv J."/>
            <person name="Arendt D."/>
            <person name="Savage R."/>
            <person name="Osoegawa K."/>
            <person name="de Jong P."/>
            <person name="Grimwood J."/>
            <person name="Chapman J.A."/>
            <person name="Shapiro H."/>
            <person name="Aerts A."/>
            <person name="Otillar R.P."/>
            <person name="Terry A.Y."/>
            <person name="Boore J.L."/>
            <person name="Grigoriev I.V."/>
            <person name="Lindberg D.R."/>
            <person name="Seaver E.C."/>
            <person name="Weisblat D.A."/>
            <person name="Putnam N.H."/>
            <person name="Rokhsar D.S."/>
        </authorList>
    </citation>
    <scope>NUCLEOTIDE SEQUENCE [LARGE SCALE GENOMIC DNA]</scope>
</reference>
<dbReference type="HOGENOM" id="CLU_1512322_0_0_1"/>
<dbReference type="Proteomes" id="UP000030746">
    <property type="component" value="Unassembled WGS sequence"/>
</dbReference>
<dbReference type="RefSeq" id="XP_009063973.1">
    <property type="nucleotide sequence ID" value="XM_009065725.1"/>
</dbReference>
<dbReference type="CTD" id="20240710"/>
<sequence length="178" mass="21086">MVDLQCRSMKNNLIFNGIHEERDEDTEYKIRDFIYNILRIDQKIEFGNVHRFGKVKAGKQRPIVARFIYYRDLTLVKRNGYRLEGTKYGINEQFPAVIEPYPVIRDLKAKGHKTKLVRNKLFVDNELYDSLRHQSHEQPQKQDRPIRPIRAWENDKRPPAKRPAMFSSSSEGSPRITT</sequence>
<proteinExistence type="predicted"/>
<dbReference type="EMBL" id="KB203275">
    <property type="protein sequence ID" value="ESO85267.1"/>
    <property type="molecule type" value="Genomic_DNA"/>
</dbReference>
<dbReference type="OMA" id="ENDADCV"/>
<feature type="compositionally biased region" description="Polar residues" evidence="1">
    <location>
        <begin position="166"/>
        <end position="178"/>
    </location>
</feature>
<keyword evidence="3" id="KW-1185">Reference proteome</keyword>